<keyword evidence="4" id="KW-0067">ATP-binding</keyword>
<accession>A0ABD0XWB8</accession>
<dbReference type="Pfam" id="PF21010">
    <property type="entry name" value="HA2_C"/>
    <property type="match status" value="1"/>
</dbReference>
<feature type="transmembrane region" description="Helical" evidence="5">
    <location>
        <begin position="258"/>
        <end position="280"/>
    </location>
</feature>
<evidence type="ECO:0000313" key="8">
    <source>
        <dbReference type="Proteomes" id="UP001558652"/>
    </source>
</evidence>
<evidence type="ECO:0000256" key="2">
    <source>
        <dbReference type="ARBA" id="ARBA00022801"/>
    </source>
</evidence>
<dbReference type="InterPro" id="IPR007502">
    <property type="entry name" value="Helicase-assoc_dom"/>
</dbReference>
<dbReference type="SUPFAM" id="SSF52540">
    <property type="entry name" value="P-loop containing nucleoside triphosphate hydrolases"/>
    <property type="match status" value="1"/>
</dbReference>
<dbReference type="InterPro" id="IPR011709">
    <property type="entry name" value="DEAD-box_helicase_OB_fold"/>
</dbReference>
<dbReference type="PANTHER" id="PTHR18934:SF237">
    <property type="entry name" value="ATP-DEPENDENT DNA_RNA HELICASE DHX36"/>
    <property type="match status" value="1"/>
</dbReference>
<dbReference type="GO" id="GO:0005524">
    <property type="term" value="F:ATP binding"/>
    <property type="evidence" value="ECO:0007669"/>
    <property type="project" value="UniProtKB-KW"/>
</dbReference>
<protein>
    <recommendedName>
        <fullName evidence="6">Helicase C-terminal domain-containing protein</fullName>
    </recommendedName>
</protein>
<dbReference type="FunFam" id="1.20.120.1080:FF:000002">
    <property type="entry name" value="Putative ATP-dependent RNA helicase DHX36"/>
    <property type="match status" value="1"/>
</dbReference>
<evidence type="ECO:0000256" key="4">
    <source>
        <dbReference type="ARBA" id="ARBA00022840"/>
    </source>
</evidence>
<name>A0ABD0XWB8_9HEMI</name>
<comment type="caution">
    <text evidence="7">The sequence shown here is derived from an EMBL/GenBank/DDBJ whole genome shotgun (WGS) entry which is preliminary data.</text>
</comment>
<dbReference type="SMART" id="SM00490">
    <property type="entry name" value="HELICc"/>
    <property type="match status" value="1"/>
</dbReference>
<dbReference type="InterPro" id="IPR027417">
    <property type="entry name" value="P-loop_NTPase"/>
</dbReference>
<keyword evidence="5" id="KW-0472">Membrane</keyword>
<dbReference type="Pfam" id="PF00271">
    <property type="entry name" value="Helicase_C"/>
    <property type="match status" value="1"/>
</dbReference>
<dbReference type="Gene3D" id="3.40.50.300">
    <property type="entry name" value="P-loop containing nucleotide triphosphate hydrolases"/>
    <property type="match status" value="1"/>
</dbReference>
<keyword evidence="5" id="KW-0812">Transmembrane</keyword>
<organism evidence="7 8">
    <name type="scientific">Ranatra chinensis</name>
    <dbReference type="NCBI Taxonomy" id="642074"/>
    <lineage>
        <taxon>Eukaryota</taxon>
        <taxon>Metazoa</taxon>
        <taxon>Ecdysozoa</taxon>
        <taxon>Arthropoda</taxon>
        <taxon>Hexapoda</taxon>
        <taxon>Insecta</taxon>
        <taxon>Pterygota</taxon>
        <taxon>Neoptera</taxon>
        <taxon>Paraneoptera</taxon>
        <taxon>Hemiptera</taxon>
        <taxon>Heteroptera</taxon>
        <taxon>Panheteroptera</taxon>
        <taxon>Nepomorpha</taxon>
        <taxon>Nepidae</taxon>
        <taxon>Ranatrinae</taxon>
        <taxon>Ranatra</taxon>
    </lineage>
</organism>
<keyword evidence="3" id="KW-0347">Helicase</keyword>
<dbReference type="InterPro" id="IPR048333">
    <property type="entry name" value="HA2_WH"/>
</dbReference>
<dbReference type="Pfam" id="PF07717">
    <property type="entry name" value="OB_NTP_bind"/>
    <property type="match status" value="1"/>
</dbReference>
<evidence type="ECO:0000256" key="3">
    <source>
        <dbReference type="ARBA" id="ARBA00022806"/>
    </source>
</evidence>
<proteinExistence type="predicted"/>
<keyword evidence="1" id="KW-0547">Nucleotide-binding</keyword>
<gene>
    <name evidence="7" type="ORF">AAG570_005852</name>
</gene>
<evidence type="ECO:0000313" key="7">
    <source>
        <dbReference type="EMBL" id="KAL1115562.1"/>
    </source>
</evidence>
<evidence type="ECO:0000256" key="1">
    <source>
        <dbReference type="ARBA" id="ARBA00022741"/>
    </source>
</evidence>
<sequence length="504" mass="56792">MRAKKMYSEDVLSALLSPEPEQLNLDLVYELLAHICHKEPPGAILVFLPGWDKISSLHKILSGSGKFPESRFLIIPLHSMMPTVSQKSIFNRPPPGVRKIVIATNIAETSITIDDVVYVIDCGKIKMQNFDTINNLCTLKEEWVSVANARQRRGRAGRVQNGVCYHLFTRIRESLLDKYQLPEMLRTRLEEVILQAKILQVGKVEPFLQKVIDPPNPRALDLSLKLLTGMNALDSDEQLTPLGYHLANLPIDPQAGKMILFAAMFGCIGPVASIAASLSFKDAFVIPLGKEQLVDKCRLELSKGTKSDHLVLANVMDEWLQAEREMRGREFTSRNFLSRNTLELLKDMRRQFTSHLKDMKFLANSSVNSPDSNVHSNNIALIKAVICAGLYPNVAIVKQIKKRGKLGNVSVELFTPEDGVVKLHPKSINEKTKDFESRFLVYHQKLKSSAIYLHDTTMVYPFALIFFSHGFTVEEVKSNSTLIIINDSIRFSCSRETAKLFQVM</sequence>
<dbReference type="InterPro" id="IPR001650">
    <property type="entry name" value="Helicase_C-like"/>
</dbReference>
<evidence type="ECO:0000259" key="6">
    <source>
        <dbReference type="PROSITE" id="PS51194"/>
    </source>
</evidence>
<dbReference type="GO" id="GO:0016787">
    <property type="term" value="F:hydrolase activity"/>
    <property type="evidence" value="ECO:0007669"/>
    <property type="project" value="UniProtKB-KW"/>
</dbReference>
<dbReference type="Pfam" id="PF04408">
    <property type="entry name" value="WHD_HA2"/>
    <property type="match status" value="1"/>
</dbReference>
<dbReference type="SMART" id="SM00847">
    <property type="entry name" value="HA2"/>
    <property type="match status" value="1"/>
</dbReference>
<dbReference type="Gene3D" id="1.20.120.1080">
    <property type="match status" value="1"/>
</dbReference>
<reference evidence="7 8" key="1">
    <citation type="submission" date="2024-07" db="EMBL/GenBank/DDBJ databases">
        <title>Chromosome-level genome assembly of the water stick insect Ranatra chinensis (Heteroptera: Nepidae).</title>
        <authorList>
            <person name="Liu X."/>
        </authorList>
    </citation>
    <scope>NUCLEOTIDE SEQUENCE [LARGE SCALE GENOMIC DNA]</scope>
    <source>
        <strain evidence="7">Cailab_2021Rc</strain>
        <tissue evidence="7">Muscle</tissue>
    </source>
</reference>
<dbReference type="GO" id="GO:0004386">
    <property type="term" value="F:helicase activity"/>
    <property type="evidence" value="ECO:0007669"/>
    <property type="project" value="UniProtKB-KW"/>
</dbReference>
<dbReference type="AlphaFoldDB" id="A0ABD0XWB8"/>
<feature type="domain" description="Helicase C-terminal" evidence="6">
    <location>
        <begin position="27"/>
        <end position="200"/>
    </location>
</feature>
<keyword evidence="5" id="KW-1133">Transmembrane helix</keyword>
<keyword evidence="2" id="KW-0378">Hydrolase</keyword>
<dbReference type="PROSITE" id="PS51194">
    <property type="entry name" value="HELICASE_CTER"/>
    <property type="match status" value="1"/>
</dbReference>
<dbReference type="PANTHER" id="PTHR18934">
    <property type="entry name" value="ATP-DEPENDENT RNA HELICASE"/>
    <property type="match status" value="1"/>
</dbReference>
<keyword evidence="8" id="KW-1185">Reference proteome</keyword>
<evidence type="ECO:0000256" key="5">
    <source>
        <dbReference type="SAM" id="Phobius"/>
    </source>
</evidence>
<dbReference type="CDD" id="cd18791">
    <property type="entry name" value="SF2_C_RHA"/>
    <property type="match status" value="1"/>
</dbReference>
<dbReference type="Proteomes" id="UP001558652">
    <property type="component" value="Unassembled WGS sequence"/>
</dbReference>
<dbReference type="EMBL" id="JBFDAA010000019">
    <property type="protein sequence ID" value="KAL1115562.1"/>
    <property type="molecule type" value="Genomic_DNA"/>
</dbReference>